<protein>
    <submittedName>
        <fullName evidence="1">Uncharacterized protein</fullName>
    </submittedName>
</protein>
<reference evidence="2" key="1">
    <citation type="journal article" date="2019" name="MBio">
        <title>Comparative genomics for the elucidation of multidrug resistance (MDR) in Candida lusitaniae.</title>
        <authorList>
            <person name="Kannan A."/>
            <person name="Asner S.A."/>
            <person name="Trachsel E."/>
            <person name="Kelly S."/>
            <person name="Parker J."/>
            <person name="Sanglard D."/>
        </authorList>
    </citation>
    <scope>NUCLEOTIDE SEQUENCE [LARGE SCALE GENOMIC DNA]</scope>
    <source>
        <strain evidence="2">P1</strain>
    </source>
</reference>
<proteinExistence type="predicted"/>
<evidence type="ECO:0000313" key="2">
    <source>
        <dbReference type="Proteomes" id="UP000326582"/>
    </source>
</evidence>
<organism evidence="1 2">
    <name type="scientific">Clavispora lusitaniae</name>
    <name type="common">Candida lusitaniae</name>
    <dbReference type="NCBI Taxonomy" id="36911"/>
    <lineage>
        <taxon>Eukaryota</taxon>
        <taxon>Fungi</taxon>
        <taxon>Dikarya</taxon>
        <taxon>Ascomycota</taxon>
        <taxon>Saccharomycotina</taxon>
        <taxon>Pichiomycetes</taxon>
        <taxon>Metschnikowiaceae</taxon>
        <taxon>Clavispora</taxon>
    </lineage>
</organism>
<evidence type="ECO:0000313" key="1">
    <source>
        <dbReference type="EMBL" id="QFZ25822.1"/>
    </source>
</evidence>
<sequence length="245" mass="27226">MSDPSNFETQRHPTVEETIVNNVSTLYRRKKHFLGDLRRLMGTLGYVFIAMAYLRDFSLVLFILRCTLQFLLSEPFPNVGPEFGSTFNIKEGQARFLMRSVLIFNGICLFVHLIFPLPVSPLPSGHYYYGSSSMQFIGESAPCTSWGILAYDVATFFLQLVYHALMCGTDDSEVLSVSIPENSSDEFGSVSSEAVSDGYNGNVTVITIDVLANVKRCFKAPTLPEIAEPVALRLGNRDTLPSLLV</sequence>
<accession>A0ACD0WFI0</accession>
<name>A0ACD0WFI0_CLALS</name>
<keyword evidence="2" id="KW-1185">Reference proteome</keyword>
<dbReference type="Proteomes" id="UP000326582">
    <property type="component" value="Chromosome 1"/>
</dbReference>
<dbReference type="EMBL" id="CP038484">
    <property type="protein sequence ID" value="QFZ25822.1"/>
    <property type="molecule type" value="Genomic_DNA"/>
</dbReference>
<gene>
    <name evidence="1" type="ORF">EJF14_10936</name>
</gene>